<dbReference type="OrthoDB" id="9808437at2"/>
<dbReference type="InterPro" id="IPR023286">
    <property type="entry name" value="ABATE_dom_sf"/>
</dbReference>
<name>A0A2W7C0B5_9HYPH</name>
<dbReference type="Proteomes" id="UP000248616">
    <property type="component" value="Unassembled WGS sequence"/>
</dbReference>
<dbReference type="InterPro" id="IPR010852">
    <property type="entry name" value="ABATE"/>
</dbReference>
<dbReference type="Pfam" id="PF07336">
    <property type="entry name" value="ABATE"/>
    <property type="match status" value="1"/>
</dbReference>
<feature type="domain" description="Zinc finger CGNR" evidence="1">
    <location>
        <begin position="223"/>
        <end position="264"/>
    </location>
</feature>
<gene>
    <name evidence="2" type="ORF">B5V02_24170</name>
</gene>
<dbReference type="Gene3D" id="1.10.3300.10">
    <property type="entry name" value="Jann2411-like domain"/>
    <property type="match status" value="1"/>
</dbReference>
<evidence type="ECO:0000313" key="2">
    <source>
        <dbReference type="EMBL" id="PZV36284.1"/>
    </source>
</evidence>
<dbReference type="SUPFAM" id="SSF160904">
    <property type="entry name" value="Jann2411-like"/>
    <property type="match status" value="1"/>
</dbReference>
<protein>
    <recommendedName>
        <fullName evidence="1">Zinc finger CGNR domain-containing protein</fullName>
    </recommendedName>
</protein>
<dbReference type="PANTHER" id="PTHR35525:SF3">
    <property type="entry name" value="BLL6575 PROTEIN"/>
    <property type="match status" value="1"/>
</dbReference>
<dbReference type="Pfam" id="PF11706">
    <property type="entry name" value="zf-CGNR"/>
    <property type="match status" value="1"/>
</dbReference>
<dbReference type="EMBL" id="MZXV01000051">
    <property type="protein sequence ID" value="PZV36284.1"/>
    <property type="molecule type" value="Genomic_DNA"/>
</dbReference>
<evidence type="ECO:0000313" key="3">
    <source>
        <dbReference type="Proteomes" id="UP000248616"/>
    </source>
</evidence>
<dbReference type="AlphaFoldDB" id="A0A2W7C0B5"/>
<proteinExistence type="predicted"/>
<organism evidence="2 3">
    <name type="scientific">Mesorhizobium kowhaii</name>
    <dbReference type="NCBI Taxonomy" id="1300272"/>
    <lineage>
        <taxon>Bacteria</taxon>
        <taxon>Pseudomonadati</taxon>
        <taxon>Pseudomonadota</taxon>
        <taxon>Alphaproteobacteria</taxon>
        <taxon>Hyphomicrobiales</taxon>
        <taxon>Phyllobacteriaceae</taxon>
        <taxon>Mesorhizobium</taxon>
    </lineage>
</organism>
<accession>A0A2W7C0B5</accession>
<sequence length="275" mass="30613">MPALMPIHVMPQIRHRTRKIAVLRFMGRCLDTSAHCGVTLKHFFIPLQRPLANSVPPTDLPGMDSAKTTADMRLVGGHACLDFVNTVDARRERWGPDLLQTYADLVVWAGRVDLIEADEGRGLLAKASARPALAVAALKRAKTLREALYAALHAEAAGVIVPDDALQTIRDAVAQAMPKRSLSNVGDRLAWQWTERSNLNTISWRVAFGAAEFMVARHDRRSVRECTGPNCGWLFIDTSRGGRRRWCSDESCGTHTRVRRFRAKVDAARSAIRRN</sequence>
<reference evidence="3" key="1">
    <citation type="submission" date="2017-03" db="EMBL/GenBank/DDBJ databases">
        <authorList>
            <person name="Safronova V.I."/>
            <person name="Sazanova A.L."/>
            <person name="Chirak E.R."/>
        </authorList>
    </citation>
    <scope>NUCLEOTIDE SEQUENCE [LARGE SCALE GENOMIC DNA]</scope>
    <source>
        <strain evidence="3">Ach-343</strain>
    </source>
</reference>
<comment type="caution">
    <text evidence="2">The sequence shown here is derived from an EMBL/GenBank/DDBJ whole genome shotgun (WGS) entry which is preliminary data.</text>
</comment>
<dbReference type="PANTHER" id="PTHR35525">
    <property type="entry name" value="BLL6575 PROTEIN"/>
    <property type="match status" value="1"/>
</dbReference>
<evidence type="ECO:0000259" key="1">
    <source>
        <dbReference type="Pfam" id="PF11706"/>
    </source>
</evidence>
<keyword evidence="3" id="KW-1185">Reference proteome</keyword>
<dbReference type="InterPro" id="IPR021005">
    <property type="entry name" value="Znf_CGNR"/>
</dbReference>